<dbReference type="Proteomes" id="UP000069272">
    <property type="component" value="Chromosome 2L"/>
</dbReference>
<keyword evidence="4 6" id="KW-0175">Coiled coil</keyword>
<evidence type="ECO:0000313" key="9">
    <source>
        <dbReference type="Proteomes" id="UP000069272"/>
    </source>
</evidence>
<dbReference type="STRING" id="7167.A0A182F273"/>
<reference evidence="8 9" key="1">
    <citation type="journal article" date="2017" name="G3 (Bethesda)">
        <title>The Physical Genome Mapping of Anopheles albimanus Corrected Scaffold Misassemblies and Identified Interarm Rearrangements in Genus Anopheles.</title>
        <authorList>
            <person name="Artemov G.N."/>
            <person name="Peery A.N."/>
            <person name="Jiang X."/>
            <person name="Tu Z."/>
            <person name="Stegniy V.N."/>
            <person name="Sharakhova M.V."/>
            <person name="Sharakhov I.V."/>
        </authorList>
    </citation>
    <scope>NUCLEOTIDE SEQUENCE [LARGE SCALE GENOMIC DNA]</scope>
    <source>
        <strain evidence="8 9">ALBI9_A</strain>
    </source>
</reference>
<evidence type="ECO:0000256" key="2">
    <source>
        <dbReference type="ARBA" id="ARBA00009316"/>
    </source>
</evidence>
<dbReference type="AlphaFoldDB" id="A0A182F273"/>
<keyword evidence="9" id="KW-1185">Reference proteome</keyword>
<dbReference type="VEuPathDB" id="VectorBase:AALB000554"/>
<evidence type="ECO:0000256" key="6">
    <source>
        <dbReference type="SAM" id="Coils"/>
    </source>
</evidence>
<dbReference type="PANTHER" id="PTHR23162">
    <property type="entry name" value="OUTER DENSE FIBER OF SPERM TAILS 2"/>
    <property type="match status" value="1"/>
</dbReference>
<dbReference type="KEGG" id="aali:118467944"/>
<feature type="coiled-coil region" evidence="6">
    <location>
        <begin position="464"/>
        <end position="591"/>
    </location>
</feature>
<comment type="similarity">
    <text evidence="2">Belongs to the ODF2 family.</text>
</comment>
<evidence type="ECO:0000256" key="4">
    <source>
        <dbReference type="ARBA" id="ARBA00023054"/>
    </source>
</evidence>
<protein>
    <submittedName>
        <fullName evidence="8">Uncharacterized protein</fullName>
    </submittedName>
</protein>
<evidence type="ECO:0000313" key="8">
    <source>
        <dbReference type="EnsemblMetazoa" id="AALB000554-PA"/>
    </source>
</evidence>
<keyword evidence="3" id="KW-0963">Cytoplasm</keyword>
<feature type="region of interest" description="Disordered" evidence="7">
    <location>
        <begin position="262"/>
        <end position="288"/>
    </location>
</feature>
<dbReference type="InterPro" id="IPR026099">
    <property type="entry name" value="Odf2-rel"/>
</dbReference>
<feature type="coiled-coil region" evidence="6">
    <location>
        <begin position="38"/>
        <end position="65"/>
    </location>
</feature>
<feature type="compositionally biased region" description="Polar residues" evidence="7">
    <location>
        <begin position="265"/>
        <end position="288"/>
    </location>
</feature>
<organism evidence="8 9">
    <name type="scientific">Anopheles albimanus</name>
    <name type="common">New world malaria mosquito</name>
    <dbReference type="NCBI Taxonomy" id="7167"/>
    <lineage>
        <taxon>Eukaryota</taxon>
        <taxon>Metazoa</taxon>
        <taxon>Ecdysozoa</taxon>
        <taxon>Arthropoda</taxon>
        <taxon>Hexapoda</taxon>
        <taxon>Insecta</taxon>
        <taxon>Pterygota</taxon>
        <taxon>Neoptera</taxon>
        <taxon>Endopterygota</taxon>
        <taxon>Diptera</taxon>
        <taxon>Nematocera</taxon>
        <taxon>Culicoidea</taxon>
        <taxon>Culicidae</taxon>
        <taxon>Anophelinae</taxon>
        <taxon>Anopheles</taxon>
    </lineage>
</organism>
<sequence>MKPAASNISFSKKNAADMLGAIIDRLPEGMPNPTVRRLAKLKQQLNRQNNSIAELKRKIREKEAMKPKADCDREELIFLKNRLQKEVEVQHKLLALLVQEQRKEGTSAKDWETIRLCPDKLDEQSCNPWALGSESVEQRGFSFDSNLSPMSSLELVGTGPRTDAEVCDKLTERMEKELMNRDRVIHILQSRLEQLIVDVRKVKQQGGVPGCNAVPVNPRFCEADLVRRLEFYRNNTETLGKNLQQMDQALKTIQRELGTVEDEQQANTMPRSTSVTNTTGTSRPVQESANISSTDWKTLCDERCSNAAVPQFGQQAATTPPQPFCTKELEVQKQYNLLLQEYTRKAAECQQLSDRLMIAGTAKEGVQDQSTECAERELLKKRCAELLDERDEFRVLIREQSVQLEDYRAKFRSAQQKVEEQKLQIDKQQTTNRRIEQQINFEIQQIKKKFQKQLRELTPYPRLLEDAEAKVEKLKHSNQKLYSELERTLQQVKLLEERLNAAQGSKGEEVQKAVELLQLELEHLQQRQEAMQKEKQAAEEEAARKQLELDELRTGSAKIIARTNQRMEQERQAAQERYGQLETELAQCRAEASFNISNREEALREMHHQIKVLSGSFDDAQLQIQSLRNQLAYLQNEKLLCLE</sequence>
<evidence type="ECO:0000256" key="3">
    <source>
        <dbReference type="ARBA" id="ARBA00022490"/>
    </source>
</evidence>
<evidence type="ECO:0000256" key="5">
    <source>
        <dbReference type="ARBA" id="ARBA00023212"/>
    </source>
</evidence>
<name>A0A182F273_ANOAL</name>
<dbReference type="GO" id="GO:1902017">
    <property type="term" value="P:regulation of cilium assembly"/>
    <property type="evidence" value="ECO:0007669"/>
    <property type="project" value="TreeGrafter"/>
</dbReference>
<keyword evidence="5" id="KW-0206">Cytoskeleton</keyword>
<evidence type="ECO:0000256" key="7">
    <source>
        <dbReference type="SAM" id="MobiDB-lite"/>
    </source>
</evidence>
<evidence type="ECO:0000256" key="1">
    <source>
        <dbReference type="ARBA" id="ARBA00004300"/>
    </source>
</evidence>
<dbReference type="GeneID" id="118467944"/>
<comment type="subcellular location">
    <subcellularLocation>
        <location evidence="1">Cytoplasm</location>
        <location evidence="1">Cytoskeleton</location>
        <location evidence="1">Microtubule organizing center</location>
        <location evidence="1">Centrosome</location>
    </subcellularLocation>
</comment>
<feature type="coiled-coil region" evidence="6">
    <location>
        <begin position="397"/>
        <end position="438"/>
    </location>
</feature>
<dbReference type="VEuPathDB" id="VectorBase:AALB20_028822"/>
<dbReference type="GO" id="GO:0005813">
    <property type="term" value="C:centrosome"/>
    <property type="evidence" value="ECO:0007669"/>
    <property type="project" value="UniProtKB-SubCell"/>
</dbReference>
<proteinExistence type="inferred from homology"/>
<dbReference type="RefSeq" id="XP_035794810.1">
    <property type="nucleotide sequence ID" value="XM_035938917.1"/>
</dbReference>
<dbReference type="PANTHER" id="PTHR23162:SF10">
    <property type="entry name" value="FI13205P"/>
    <property type="match status" value="1"/>
</dbReference>
<reference evidence="8" key="2">
    <citation type="submission" date="2022-08" db="UniProtKB">
        <authorList>
            <consortium name="EnsemblMetazoa"/>
        </authorList>
    </citation>
    <scope>IDENTIFICATION</scope>
    <source>
        <strain evidence="8">STECLA/ALBI9_A</strain>
    </source>
</reference>
<dbReference type="OrthoDB" id="9948429at2759"/>
<dbReference type="EnsemblMetazoa" id="AALB000554-RA">
    <property type="protein sequence ID" value="AALB000554-PA"/>
    <property type="gene ID" value="AALB000554"/>
</dbReference>
<accession>A0A182F273</accession>